<proteinExistence type="inferred from homology"/>
<evidence type="ECO:0000256" key="3">
    <source>
        <dbReference type="ARBA" id="ARBA00023027"/>
    </source>
</evidence>
<reference evidence="5" key="1">
    <citation type="submission" date="2018-05" db="EMBL/GenBank/DDBJ databases">
        <authorList>
            <person name="Lanie J.A."/>
            <person name="Ng W.-L."/>
            <person name="Kazmierczak K.M."/>
            <person name="Andrzejewski T.M."/>
            <person name="Davidsen T.M."/>
            <person name="Wayne K.J."/>
            <person name="Tettelin H."/>
            <person name="Glass J.I."/>
            <person name="Rusch D."/>
            <person name="Podicherti R."/>
            <person name="Tsui H.-C.T."/>
            <person name="Winkler M.E."/>
        </authorList>
    </citation>
    <scope>NUCLEOTIDE SEQUENCE</scope>
</reference>
<dbReference type="SUPFAM" id="SSF51735">
    <property type="entry name" value="NAD(P)-binding Rossmann-fold domains"/>
    <property type="match status" value="1"/>
</dbReference>
<dbReference type="PROSITE" id="PS00061">
    <property type="entry name" value="ADH_SHORT"/>
    <property type="match status" value="1"/>
</dbReference>
<dbReference type="Gene3D" id="3.40.50.720">
    <property type="entry name" value="NAD(P)-binding Rossmann-like Domain"/>
    <property type="match status" value="1"/>
</dbReference>
<keyword evidence="2" id="KW-0560">Oxidoreductase</keyword>
<dbReference type="AlphaFoldDB" id="A0A382L784"/>
<evidence type="ECO:0000256" key="1">
    <source>
        <dbReference type="ARBA" id="ARBA00006484"/>
    </source>
</evidence>
<evidence type="ECO:0000259" key="4">
    <source>
        <dbReference type="SMART" id="SM00822"/>
    </source>
</evidence>
<dbReference type="EMBL" id="UINC01084806">
    <property type="protein sequence ID" value="SVC31793.1"/>
    <property type="molecule type" value="Genomic_DNA"/>
</dbReference>
<comment type="similarity">
    <text evidence="1">Belongs to the short-chain dehydrogenases/reductases (SDR) family.</text>
</comment>
<dbReference type="InterPro" id="IPR002347">
    <property type="entry name" value="SDR_fam"/>
</dbReference>
<dbReference type="PANTHER" id="PTHR24321:SF8">
    <property type="entry name" value="ESTRADIOL 17-BETA-DEHYDROGENASE 8-RELATED"/>
    <property type="match status" value="1"/>
</dbReference>
<dbReference type="PANTHER" id="PTHR24321">
    <property type="entry name" value="DEHYDROGENASES, SHORT CHAIN"/>
    <property type="match status" value="1"/>
</dbReference>
<dbReference type="NCBIfam" id="NF005559">
    <property type="entry name" value="PRK07231.1"/>
    <property type="match status" value="1"/>
</dbReference>
<sequence>MVSFIDKSVVITGSASGMGAASAREFAESGAKVTIVDINEKLAQQVAVEIEAKTPIIGDVSNSNFCNKVIEITIQRYGSIDVLVNCAGTILRATSEDTTDAEWERVMSTNVNGVFFMSRAAIGPMKKRGKGVIINFGSIWGSVGSPGVVAYCASKGAVHQITRAMALDHAREGIRINAVCPGEVNTPMLSSGRESPPTQKDLQKLADETIPMARLAEPEEVAKVVVFLASDDSSYMTGSMVTVDAGFTAR</sequence>
<keyword evidence="3" id="KW-0520">NAD</keyword>
<evidence type="ECO:0000256" key="2">
    <source>
        <dbReference type="ARBA" id="ARBA00023002"/>
    </source>
</evidence>
<dbReference type="InterPro" id="IPR036291">
    <property type="entry name" value="NAD(P)-bd_dom_sf"/>
</dbReference>
<dbReference type="CDD" id="cd05233">
    <property type="entry name" value="SDR_c"/>
    <property type="match status" value="1"/>
</dbReference>
<accession>A0A382L784</accession>
<dbReference type="SMART" id="SM00822">
    <property type="entry name" value="PKS_KR"/>
    <property type="match status" value="1"/>
</dbReference>
<protein>
    <recommendedName>
        <fullName evidence="4">Ketoreductase domain-containing protein</fullName>
    </recommendedName>
</protein>
<dbReference type="FunFam" id="3.40.50.720:FF:000084">
    <property type="entry name" value="Short-chain dehydrogenase reductase"/>
    <property type="match status" value="1"/>
</dbReference>
<evidence type="ECO:0000313" key="5">
    <source>
        <dbReference type="EMBL" id="SVC31793.1"/>
    </source>
</evidence>
<dbReference type="Pfam" id="PF13561">
    <property type="entry name" value="adh_short_C2"/>
    <property type="match status" value="1"/>
</dbReference>
<dbReference type="InterPro" id="IPR020904">
    <property type="entry name" value="Sc_DH/Rdtase_CS"/>
</dbReference>
<feature type="domain" description="Ketoreductase" evidence="4">
    <location>
        <begin position="7"/>
        <end position="182"/>
    </location>
</feature>
<organism evidence="5">
    <name type="scientific">marine metagenome</name>
    <dbReference type="NCBI Taxonomy" id="408172"/>
    <lineage>
        <taxon>unclassified sequences</taxon>
        <taxon>metagenomes</taxon>
        <taxon>ecological metagenomes</taxon>
    </lineage>
</organism>
<gene>
    <name evidence="5" type="ORF">METZ01_LOCUS284647</name>
</gene>
<dbReference type="PRINTS" id="PR00081">
    <property type="entry name" value="GDHRDH"/>
</dbReference>
<dbReference type="PRINTS" id="PR00080">
    <property type="entry name" value="SDRFAMILY"/>
</dbReference>
<name>A0A382L784_9ZZZZ</name>
<dbReference type="InterPro" id="IPR057326">
    <property type="entry name" value="KR_dom"/>
</dbReference>
<dbReference type="GO" id="GO:0016491">
    <property type="term" value="F:oxidoreductase activity"/>
    <property type="evidence" value="ECO:0007669"/>
    <property type="project" value="UniProtKB-KW"/>
</dbReference>